<protein>
    <submittedName>
        <fullName evidence="1">Uncharacterized protein</fullName>
    </submittedName>
</protein>
<dbReference type="KEGG" id="surl:BI350_08080"/>
<name>A0A1D8JFL7_9BACL</name>
<dbReference type="AlphaFoldDB" id="A0A1D8JFL7"/>
<reference evidence="1 2" key="1">
    <citation type="submission" date="2016-09" db="EMBL/GenBank/DDBJ databases">
        <title>Complete genome sequence of the Lysinibacillus sphaericus LMG 22257, a specie of Bacillus with ureolytic activity that can effectively biodeposit calcium carbonate.</title>
        <authorList>
            <person name="Yan W."/>
        </authorList>
    </citation>
    <scope>NUCLEOTIDE SEQUENCE [LARGE SCALE GENOMIC DNA]</scope>
    <source>
        <strain evidence="1 2">LMG 22257</strain>
    </source>
</reference>
<keyword evidence="2" id="KW-1185">Reference proteome</keyword>
<evidence type="ECO:0000313" key="2">
    <source>
        <dbReference type="Proteomes" id="UP000185746"/>
    </source>
</evidence>
<proteinExistence type="predicted"/>
<dbReference type="RefSeq" id="WP_075527624.1">
    <property type="nucleotide sequence ID" value="NZ_CP017560.1"/>
</dbReference>
<sequence length="256" mass="30352">MKTCFTCNKRFRREPFRIHSDKGSFCSIDCLPEGILDEPYAFTYANLMEQYINLTSHSGEFKDITERDEQLDKIDLLVAQCEEYVFGDEGVFFYQDELRRLYDIVETLYQSVANHFLDVENYIYLDGLYVLWDHMPKDIALGLESILKNILDEQQWKPFISYNESLDAMSEDLNIIIFPENDYMDKLELEHLYETGIHYLQNAWDGLEEEIHECFFYIQMAICPICTWPEPFEDFGINEDFQAYVCSGFCATKTRR</sequence>
<gene>
    <name evidence="1" type="ORF">BI350_08080</name>
</gene>
<accession>A0A1D8JFL7</accession>
<dbReference type="EMBL" id="CP017560">
    <property type="protein sequence ID" value="AOV07493.1"/>
    <property type="molecule type" value="Genomic_DNA"/>
</dbReference>
<dbReference type="Proteomes" id="UP000185746">
    <property type="component" value="Chromosome"/>
</dbReference>
<organism evidence="1 2">
    <name type="scientific">Sporosarcina ureilytica</name>
    <dbReference type="NCBI Taxonomy" id="298596"/>
    <lineage>
        <taxon>Bacteria</taxon>
        <taxon>Bacillati</taxon>
        <taxon>Bacillota</taxon>
        <taxon>Bacilli</taxon>
        <taxon>Bacillales</taxon>
        <taxon>Caryophanaceae</taxon>
        <taxon>Sporosarcina</taxon>
    </lineage>
</organism>
<evidence type="ECO:0000313" key="1">
    <source>
        <dbReference type="EMBL" id="AOV07493.1"/>
    </source>
</evidence>